<reference evidence="2 3" key="1">
    <citation type="submission" date="2016-10" db="EMBL/GenBank/DDBJ databases">
        <authorList>
            <person name="de Groot N.N."/>
        </authorList>
    </citation>
    <scope>NUCLEOTIDE SEQUENCE [LARGE SCALE GENOMIC DNA]</scope>
    <source>
        <strain evidence="2 3">CECT 7543</strain>
    </source>
</reference>
<name>A0A1H0GQM9_9PSED</name>
<protein>
    <submittedName>
        <fullName evidence="2">Uncharacterized protein</fullName>
    </submittedName>
</protein>
<dbReference type="AlphaFoldDB" id="A0A1H0GQM9"/>
<feature type="transmembrane region" description="Helical" evidence="1">
    <location>
        <begin position="20"/>
        <end position="37"/>
    </location>
</feature>
<keyword evidence="1" id="KW-0812">Transmembrane</keyword>
<dbReference type="RefSeq" id="WP_090179997.1">
    <property type="nucleotide sequence ID" value="NZ_LT629705.1"/>
</dbReference>
<dbReference type="OrthoDB" id="7033745at2"/>
<gene>
    <name evidence="2" type="ORF">SAMN04489798_1980</name>
</gene>
<feature type="transmembrane region" description="Helical" evidence="1">
    <location>
        <begin position="57"/>
        <end position="75"/>
    </location>
</feature>
<keyword evidence="1" id="KW-1133">Transmembrane helix</keyword>
<sequence>MSNRWKSNSRKDSGVFLRRFKTELIVGFILGAVPLLINSTNQAELQAILQSLLASAPILNHGGCLLTIYVAVCIHKKIHRLKSDRMRDRFETIYKVTAEVGTSFLTLLRTGLGAIVGFLMIAPFMDEAPISLNHWLTTALYCAMTLVFSASVSLLHDFLMTRPTRSHPKNHIRL</sequence>
<evidence type="ECO:0000313" key="2">
    <source>
        <dbReference type="EMBL" id="SDO09150.1"/>
    </source>
</evidence>
<feature type="transmembrane region" description="Helical" evidence="1">
    <location>
        <begin position="96"/>
        <end position="122"/>
    </location>
</feature>
<keyword evidence="1" id="KW-0472">Membrane</keyword>
<accession>A0A1H0GQM9</accession>
<feature type="transmembrane region" description="Helical" evidence="1">
    <location>
        <begin position="134"/>
        <end position="155"/>
    </location>
</feature>
<organism evidence="2 3">
    <name type="scientific">Pseudomonas arsenicoxydans</name>
    <dbReference type="NCBI Taxonomy" id="702115"/>
    <lineage>
        <taxon>Bacteria</taxon>
        <taxon>Pseudomonadati</taxon>
        <taxon>Pseudomonadota</taxon>
        <taxon>Gammaproteobacteria</taxon>
        <taxon>Pseudomonadales</taxon>
        <taxon>Pseudomonadaceae</taxon>
        <taxon>Pseudomonas</taxon>
    </lineage>
</organism>
<dbReference type="EMBL" id="LT629705">
    <property type="protein sequence ID" value="SDO09150.1"/>
    <property type="molecule type" value="Genomic_DNA"/>
</dbReference>
<evidence type="ECO:0000256" key="1">
    <source>
        <dbReference type="SAM" id="Phobius"/>
    </source>
</evidence>
<dbReference type="Proteomes" id="UP000198827">
    <property type="component" value="Chromosome I"/>
</dbReference>
<evidence type="ECO:0000313" key="3">
    <source>
        <dbReference type="Proteomes" id="UP000198827"/>
    </source>
</evidence>
<proteinExistence type="predicted"/>